<name>A0A921HLF9_9FIRM</name>
<evidence type="ECO:0000313" key="3">
    <source>
        <dbReference type="Proteomes" id="UP000780768"/>
    </source>
</evidence>
<keyword evidence="1" id="KW-1133">Transmembrane helix</keyword>
<dbReference type="AlphaFoldDB" id="A0A921HLF9"/>
<protein>
    <submittedName>
        <fullName evidence="2">Uncharacterized protein</fullName>
    </submittedName>
</protein>
<dbReference type="EMBL" id="DYVR01000032">
    <property type="protein sequence ID" value="HJF84259.1"/>
    <property type="molecule type" value="Genomic_DNA"/>
</dbReference>
<keyword evidence="1" id="KW-0472">Membrane</keyword>
<keyword evidence="1" id="KW-0812">Transmembrane</keyword>
<evidence type="ECO:0000313" key="2">
    <source>
        <dbReference type="EMBL" id="HJF84259.1"/>
    </source>
</evidence>
<dbReference type="Proteomes" id="UP000780768">
    <property type="component" value="Unassembled WGS sequence"/>
</dbReference>
<dbReference type="RefSeq" id="WP_289547894.1">
    <property type="nucleotide sequence ID" value="NZ_CASFWR010000034.1"/>
</dbReference>
<gene>
    <name evidence="2" type="ORF">K8V65_01140</name>
</gene>
<comment type="caution">
    <text evidence="2">The sequence shown here is derived from an EMBL/GenBank/DDBJ whole genome shotgun (WGS) entry which is preliminary data.</text>
</comment>
<sequence length="55" mass="6491">MSTLLIVLAVIVTWIAWFSGKYFWNRKRFFISAFIFLLWIVAIGTISACRQQYIS</sequence>
<accession>A0A921HLF9</accession>
<reference evidence="2" key="2">
    <citation type="submission" date="2021-09" db="EMBL/GenBank/DDBJ databases">
        <authorList>
            <person name="Gilroy R."/>
        </authorList>
    </citation>
    <scope>NUCLEOTIDE SEQUENCE</scope>
    <source>
        <strain evidence="2">7318</strain>
    </source>
</reference>
<reference evidence="2" key="1">
    <citation type="journal article" date="2021" name="PeerJ">
        <title>Extensive microbial diversity within the chicken gut microbiome revealed by metagenomics and culture.</title>
        <authorList>
            <person name="Gilroy R."/>
            <person name="Ravi A."/>
            <person name="Getino M."/>
            <person name="Pursley I."/>
            <person name="Horton D.L."/>
            <person name="Alikhan N.F."/>
            <person name="Baker D."/>
            <person name="Gharbi K."/>
            <person name="Hall N."/>
            <person name="Watson M."/>
            <person name="Adriaenssens E.M."/>
            <person name="Foster-Nyarko E."/>
            <person name="Jarju S."/>
            <person name="Secka A."/>
            <person name="Antonio M."/>
            <person name="Oren A."/>
            <person name="Chaudhuri R.R."/>
            <person name="La Ragione R."/>
            <person name="Hildebrand F."/>
            <person name="Pallen M.J."/>
        </authorList>
    </citation>
    <scope>NUCLEOTIDE SEQUENCE</scope>
    <source>
        <strain evidence="2">7318</strain>
    </source>
</reference>
<feature type="transmembrane region" description="Helical" evidence="1">
    <location>
        <begin position="30"/>
        <end position="49"/>
    </location>
</feature>
<proteinExistence type="predicted"/>
<evidence type="ECO:0000256" key="1">
    <source>
        <dbReference type="SAM" id="Phobius"/>
    </source>
</evidence>
<organism evidence="2 3">
    <name type="scientific">Megamonas hypermegale</name>
    <dbReference type="NCBI Taxonomy" id="158847"/>
    <lineage>
        <taxon>Bacteria</taxon>
        <taxon>Bacillati</taxon>
        <taxon>Bacillota</taxon>
        <taxon>Negativicutes</taxon>
        <taxon>Selenomonadales</taxon>
        <taxon>Selenomonadaceae</taxon>
        <taxon>Megamonas</taxon>
    </lineage>
</organism>